<feature type="domain" description="NACHT" evidence="6">
    <location>
        <begin position="71"/>
        <end position="216"/>
    </location>
</feature>
<dbReference type="InterPro" id="IPR001611">
    <property type="entry name" value="Leu-rich_rpt"/>
</dbReference>
<dbReference type="GO" id="GO:0045345">
    <property type="term" value="P:positive regulation of MHC class I biosynthetic process"/>
    <property type="evidence" value="ECO:0007669"/>
    <property type="project" value="TreeGrafter"/>
</dbReference>
<dbReference type="GO" id="GO:0045944">
    <property type="term" value="P:positive regulation of transcription by RNA polymerase II"/>
    <property type="evidence" value="ECO:0007669"/>
    <property type="project" value="TreeGrafter"/>
</dbReference>
<dbReference type="Pfam" id="PF13516">
    <property type="entry name" value="LRR_6"/>
    <property type="match status" value="4"/>
</dbReference>
<feature type="region of interest" description="Disordered" evidence="5">
    <location>
        <begin position="443"/>
        <end position="468"/>
    </location>
</feature>
<dbReference type="PANTHER" id="PTHR47189:SF1">
    <property type="entry name" value="MHC CLASS II TRANSACTIVATOR"/>
    <property type="match status" value="1"/>
</dbReference>
<evidence type="ECO:0000313" key="8">
    <source>
        <dbReference type="Proteomes" id="UP000264800"/>
    </source>
</evidence>
<keyword evidence="1" id="KW-0433">Leucine-rich repeat</keyword>
<sequence>MAENCQAMEAGLVLSTHYVDVQMSRREIIRSGKNTNKSLDKDLIITGDLDRQESFVEQIFPSLNGDKHNKRYIMLFGKAGMGKTTLIKKLCLDWSKDSIPQFDFVFLLDGKKLTLTEPAYSLQTLLLSLSSFAPPYTDPGEVYSQILAAPKRVLIIFDGFDELRDYEMLLQTLEKDLVTSLQRNGKAQSFTVKQLFSAILQRVLLPGCTLLLATRPRGNASQLLRRTDSLLEVCGFSPTNVEMYLSKYFTDPTLRESAVDCLRASSYLQLLCWNPGLCHLVCTVLEQSKSSDALPRTLTGLCHQVLCLKLEKDRGSTQMPGETQEQSVQEALTEISNNSQVRKGRKNNQTKSRSARQSALRSRRAKKAKGQEKERDEVDEENVFEDNDRKGDKELLSQLSSLAWEGVKSNSSIIPAEKAVSAKLKAFGFRTGLLLAHRLRTTVAGDDGEGGGQDDNNEEGESKENGGDVNLVDNCDDGILLWANPFLQSYIAAVHLSLSRTVPDRSFLQTLPFQTTVKGRRKPKREELELTQRFAVGLLFYNRTELQRLISYKETVVRDMLVSKQALATKHLEGLSISELSPAQVLEACNYVYEAQFTPKGGGENPASRMLTHLAANLPEFLTFCGVSLSPPDVFTVQNVLEQGGAEGRSFCLDLEDSGIQICGLRALMSLNNINTYRACIADVITLWEQLEQSDEGELLLGAVSKFKIHPLKATQVCHIEHLEKLVNIHVHKRLSESSSQSESILAEGVPAVKELYKLEFELGPENGPLALPKLWDLLPGLQNLQHLDLEKSKIGNKGAEKLANALVSLNCLEILNLSQNCIGDEGVKKLALSLKDLPKLHCLSLYSNVISDEGAESLAAVLPHMASLTELDVKYNKMTDVGAQSLGASLRSCQKIKTLRMWNQCIPYGVFERLQQQDSRILWH</sequence>
<keyword evidence="3" id="KW-0547">Nucleotide-binding</keyword>
<keyword evidence="4" id="KW-0067">ATP-binding</keyword>
<dbReference type="GeneTree" id="ENSGT00940000161578"/>
<evidence type="ECO:0000256" key="3">
    <source>
        <dbReference type="ARBA" id="ARBA00022741"/>
    </source>
</evidence>
<evidence type="ECO:0000313" key="7">
    <source>
        <dbReference type="Ensembl" id="ENSKMAP00000024341.1"/>
    </source>
</evidence>
<dbReference type="SMART" id="SM00382">
    <property type="entry name" value="AAA"/>
    <property type="match status" value="1"/>
</dbReference>
<evidence type="ECO:0000256" key="1">
    <source>
        <dbReference type="ARBA" id="ARBA00022614"/>
    </source>
</evidence>
<dbReference type="PANTHER" id="PTHR47189">
    <property type="entry name" value="MHC CLASS II TRANSACTIVATOR"/>
    <property type="match status" value="1"/>
</dbReference>
<dbReference type="InterPro" id="IPR007111">
    <property type="entry name" value="NACHT_NTPase"/>
</dbReference>
<dbReference type="SMART" id="SM00368">
    <property type="entry name" value="LRR_RI"/>
    <property type="match status" value="4"/>
</dbReference>
<dbReference type="InterPro" id="IPR027417">
    <property type="entry name" value="P-loop_NTPase"/>
</dbReference>
<evidence type="ECO:0000256" key="5">
    <source>
        <dbReference type="SAM" id="MobiDB-lite"/>
    </source>
</evidence>
<dbReference type="PROSITE" id="PS50837">
    <property type="entry name" value="NACHT"/>
    <property type="match status" value="1"/>
</dbReference>
<dbReference type="FunFam" id="3.40.50.300:FF:001028">
    <property type="entry name" value="Class II major histocompatibility complex transactivator"/>
    <property type="match status" value="1"/>
</dbReference>
<dbReference type="GO" id="GO:0005524">
    <property type="term" value="F:ATP binding"/>
    <property type="evidence" value="ECO:0007669"/>
    <property type="project" value="UniProtKB-KW"/>
</dbReference>
<dbReference type="AlphaFoldDB" id="A0A3Q3B5L4"/>
<organism evidence="7 8">
    <name type="scientific">Kryptolebias marmoratus</name>
    <name type="common">Mangrove killifish</name>
    <name type="synonym">Rivulus marmoratus</name>
    <dbReference type="NCBI Taxonomy" id="37003"/>
    <lineage>
        <taxon>Eukaryota</taxon>
        <taxon>Metazoa</taxon>
        <taxon>Chordata</taxon>
        <taxon>Craniata</taxon>
        <taxon>Vertebrata</taxon>
        <taxon>Euteleostomi</taxon>
        <taxon>Actinopterygii</taxon>
        <taxon>Neopterygii</taxon>
        <taxon>Teleostei</taxon>
        <taxon>Neoteleostei</taxon>
        <taxon>Acanthomorphata</taxon>
        <taxon>Ovalentaria</taxon>
        <taxon>Atherinomorphae</taxon>
        <taxon>Cyprinodontiformes</taxon>
        <taxon>Rivulidae</taxon>
        <taxon>Kryptolebias</taxon>
    </lineage>
</organism>
<protein>
    <submittedName>
        <fullName evidence="7">Class II major histocompatibility complex transactivator</fullName>
    </submittedName>
</protein>
<reference evidence="7" key="2">
    <citation type="submission" date="2025-09" db="UniProtKB">
        <authorList>
            <consortium name="Ensembl"/>
        </authorList>
    </citation>
    <scope>IDENTIFICATION</scope>
</reference>
<feature type="compositionally biased region" description="Low complexity" evidence="5">
    <location>
        <begin position="351"/>
        <end position="360"/>
    </location>
</feature>
<dbReference type="InterPro" id="IPR032675">
    <property type="entry name" value="LRR_dom_sf"/>
</dbReference>
<dbReference type="GO" id="GO:0045348">
    <property type="term" value="P:positive regulation of MHC class II biosynthetic process"/>
    <property type="evidence" value="ECO:0007669"/>
    <property type="project" value="TreeGrafter"/>
</dbReference>
<name>A0A3Q3B5L4_KRYMA</name>
<dbReference type="STRING" id="37003.ENSKMAP00000024341"/>
<dbReference type="Proteomes" id="UP000264800">
    <property type="component" value="Unplaced"/>
</dbReference>
<keyword evidence="2" id="KW-0677">Repeat</keyword>
<feature type="region of interest" description="Disordered" evidence="5">
    <location>
        <begin position="314"/>
        <end position="386"/>
    </location>
</feature>
<dbReference type="Ensembl" id="ENSKMAT00000024647.1">
    <property type="protein sequence ID" value="ENSKMAP00000024341.1"/>
    <property type="gene ID" value="ENSKMAG00000018053.1"/>
</dbReference>
<dbReference type="SUPFAM" id="SSF52540">
    <property type="entry name" value="P-loop containing nucleoside triphosphate hydrolases"/>
    <property type="match status" value="1"/>
</dbReference>
<evidence type="ECO:0000259" key="6">
    <source>
        <dbReference type="PROSITE" id="PS50837"/>
    </source>
</evidence>
<dbReference type="Gene3D" id="3.80.10.10">
    <property type="entry name" value="Ribonuclease Inhibitor"/>
    <property type="match status" value="1"/>
</dbReference>
<dbReference type="SUPFAM" id="SSF52047">
    <property type="entry name" value="RNI-like"/>
    <property type="match status" value="1"/>
</dbReference>
<keyword evidence="8" id="KW-1185">Reference proteome</keyword>
<accession>A0A3Q3B5L4</accession>
<reference evidence="7" key="1">
    <citation type="submission" date="2025-08" db="UniProtKB">
        <authorList>
            <consortium name="Ensembl"/>
        </authorList>
    </citation>
    <scope>IDENTIFICATION</scope>
</reference>
<dbReference type="Pfam" id="PF05729">
    <property type="entry name" value="NACHT"/>
    <property type="match status" value="1"/>
</dbReference>
<feature type="compositionally biased region" description="Polar residues" evidence="5">
    <location>
        <begin position="316"/>
        <end position="341"/>
    </location>
</feature>
<proteinExistence type="predicted"/>
<evidence type="ECO:0000256" key="2">
    <source>
        <dbReference type="ARBA" id="ARBA00022737"/>
    </source>
</evidence>
<dbReference type="InterPro" id="IPR003593">
    <property type="entry name" value="AAA+_ATPase"/>
</dbReference>
<evidence type="ECO:0000256" key="4">
    <source>
        <dbReference type="ARBA" id="ARBA00022840"/>
    </source>
</evidence>
<dbReference type="OMA" id="KTMLIFD"/>
<dbReference type="Gene3D" id="3.40.50.300">
    <property type="entry name" value="P-loop containing nucleotide triphosphate hydrolases"/>
    <property type="match status" value="1"/>
</dbReference>